<dbReference type="InterPro" id="IPR013154">
    <property type="entry name" value="ADH-like_N"/>
</dbReference>
<accession>A0A160T4B7</accession>
<dbReference type="InterPro" id="IPR052733">
    <property type="entry name" value="Chloroplast_QOR"/>
</dbReference>
<dbReference type="InterPro" id="IPR011032">
    <property type="entry name" value="GroES-like_sf"/>
</dbReference>
<organism evidence="2 3">
    <name type="scientific">Candidatus Promineifilum breve</name>
    <dbReference type="NCBI Taxonomy" id="1806508"/>
    <lineage>
        <taxon>Bacteria</taxon>
        <taxon>Bacillati</taxon>
        <taxon>Chloroflexota</taxon>
        <taxon>Ardenticatenia</taxon>
        <taxon>Candidatus Promineifilales</taxon>
        <taxon>Candidatus Promineifilaceae</taxon>
        <taxon>Candidatus Promineifilum</taxon>
    </lineage>
</organism>
<name>A0A160T4B7_9CHLR</name>
<keyword evidence="3" id="KW-1185">Reference proteome</keyword>
<dbReference type="RefSeq" id="WP_197699776.1">
    <property type="nucleotide sequence ID" value="NZ_LN890655.1"/>
</dbReference>
<dbReference type="InterPro" id="IPR020843">
    <property type="entry name" value="ER"/>
</dbReference>
<proteinExistence type="predicted"/>
<reference evidence="2" key="1">
    <citation type="submission" date="2016-01" db="EMBL/GenBank/DDBJ databases">
        <authorList>
            <person name="Mcilroy J.S."/>
            <person name="Karst M S."/>
            <person name="Albertsen M."/>
        </authorList>
    </citation>
    <scope>NUCLEOTIDE SEQUENCE</scope>
    <source>
        <strain evidence="2">Cfx-K</strain>
    </source>
</reference>
<dbReference type="SUPFAM" id="SSF50129">
    <property type="entry name" value="GroES-like"/>
    <property type="match status" value="1"/>
</dbReference>
<dbReference type="InterPro" id="IPR013149">
    <property type="entry name" value="ADH-like_C"/>
</dbReference>
<dbReference type="Gene3D" id="3.40.50.720">
    <property type="entry name" value="NAD(P)-binding Rossmann-like Domain"/>
    <property type="match status" value="1"/>
</dbReference>
<dbReference type="Proteomes" id="UP000215027">
    <property type="component" value="Chromosome I"/>
</dbReference>
<evidence type="ECO:0000313" key="3">
    <source>
        <dbReference type="Proteomes" id="UP000215027"/>
    </source>
</evidence>
<evidence type="ECO:0000313" key="2">
    <source>
        <dbReference type="EMBL" id="CUS04694.2"/>
    </source>
</evidence>
<evidence type="ECO:0000259" key="1">
    <source>
        <dbReference type="SMART" id="SM00829"/>
    </source>
</evidence>
<dbReference type="Gene3D" id="3.90.180.10">
    <property type="entry name" value="Medium-chain alcohol dehydrogenases, catalytic domain"/>
    <property type="match status" value="1"/>
</dbReference>
<sequence length="287" mass="30466">MKSVQCVRYGTPDVLRLVDAAKPTPKDNELLIRVHATAVTPSDVAFRSGDPFVFRLFTGLLRPKYFPGTELAGVVEAVGPAVNSFKPGDAVLGATGTDFGAYAEYKCLAEDGLVAHKPANMTFGDAVHLTDGGLTSLVFLRDHARLQPGQSILINGASGSVGAYAVQLAKYYGAVVTGVCSGPNARLVESIGADQVIDYARQDFTRNGKTYDVIFDAVGKSSFARCAGALKPGGIYMTTVPSLNIILQMARTLVGDKKAVFAATGLKQRRENLLFLTELYAVGTIPQ</sequence>
<feature type="domain" description="Enoyl reductase (ER)" evidence="1">
    <location>
        <begin position="10"/>
        <end position="282"/>
    </location>
</feature>
<dbReference type="SUPFAM" id="SSF51735">
    <property type="entry name" value="NAD(P)-binding Rossmann-fold domains"/>
    <property type="match status" value="1"/>
</dbReference>
<dbReference type="CDD" id="cd08267">
    <property type="entry name" value="MDR1"/>
    <property type="match status" value="1"/>
</dbReference>
<dbReference type="KEGG" id="pbf:CFX0092_A2816"/>
<protein>
    <submittedName>
        <fullName evidence="2">Alcohol dehydrogenase zinc-binding domain protein</fullName>
    </submittedName>
</protein>
<dbReference type="InterPro" id="IPR036291">
    <property type="entry name" value="NAD(P)-bd_dom_sf"/>
</dbReference>
<dbReference type="Pfam" id="PF00107">
    <property type="entry name" value="ADH_zinc_N"/>
    <property type="match status" value="1"/>
</dbReference>
<dbReference type="SMART" id="SM00829">
    <property type="entry name" value="PKS_ER"/>
    <property type="match status" value="1"/>
</dbReference>
<dbReference type="GO" id="GO:0016491">
    <property type="term" value="F:oxidoreductase activity"/>
    <property type="evidence" value="ECO:0007669"/>
    <property type="project" value="InterPro"/>
</dbReference>
<dbReference type="AlphaFoldDB" id="A0A160T4B7"/>
<gene>
    <name evidence="2" type="ORF">CFX0092_A2816</name>
</gene>
<dbReference type="PANTHER" id="PTHR44013:SF1">
    <property type="entry name" value="ZINC-TYPE ALCOHOL DEHYDROGENASE-LIKE PROTEIN C16A3.02C"/>
    <property type="match status" value="1"/>
</dbReference>
<dbReference type="EMBL" id="LN890655">
    <property type="protein sequence ID" value="CUS04694.2"/>
    <property type="molecule type" value="Genomic_DNA"/>
</dbReference>
<dbReference type="Pfam" id="PF08240">
    <property type="entry name" value="ADH_N"/>
    <property type="match status" value="1"/>
</dbReference>
<dbReference type="PANTHER" id="PTHR44013">
    <property type="entry name" value="ZINC-TYPE ALCOHOL DEHYDROGENASE-LIKE PROTEIN C16A3.02C"/>
    <property type="match status" value="1"/>
</dbReference>